<comment type="caution">
    <text evidence="1">The sequence shown here is derived from an EMBL/GenBank/DDBJ whole genome shotgun (WGS) entry which is preliminary data.</text>
</comment>
<organism evidence="1 2">
    <name type="scientific">Pholiota conissans</name>
    <dbReference type="NCBI Taxonomy" id="109636"/>
    <lineage>
        <taxon>Eukaryota</taxon>
        <taxon>Fungi</taxon>
        <taxon>Dikarya</taxon>
        <taxon>Basidiomycota</taxon>
        <taxon>Agaricomycotina</taxon>
        <taxon>Agaricomycetes</taxon>
        <taxon>Agaricomycetidae</taxon>
        <taxon>Agaricales</taxon>
        <taxon>Agaricineae</taxon>
        <taxon>Strophariaceae</taxon>
        <taxon>Pholiota</taxon>
    </lineage>
</organism>
<keyword evidence="2" id="KW-1185">Reference proteome</keyword>
<accession>A0A9P5ZGC7</accession>
<protein>
    <submittedName>
        <fullName evidence="1">Uncharacterized protein</fullName>
    </submittedName>
</protein>
<dbReference type="AlphaFoldDB" id="A0A9P5ZGC7"/>
<dbReference type="Proteomes" id="UP000807469">
    <property type="component" value="Unassembled WGS sequence"/>
</dbReference>
<sequence>MRRRIPLFRIGLLLERICGQFRHGKHSSIDHDYMNGVGVSLYRHLKFRKCSGPHMYRKGIPRPWHSYFTNTCRTRRVPSFAYLMH</sequence>
<name>A0A9P5ZGC7_9AGAR</name>
<evidence type="ECO:0000313" key="2">
    <source>
        <dbReference type="Proteomes" id="UP000807469"/>
    </source>
</evidence>
<dbReference type="EMBL" id="MU155131">
    <property type="protein sequence ID" value="KAF9486135.1"/>
    <property type="molecule type" value="Genomic_DNA"/>
</dbReference>
<evidence type="ECO:0000313" key="1">
    <source>
        <dbReference type="EMBL" id="KAF9486135.1"/>
    </source>
</evidence>
<reference evidence="1" key="1">
    <citation type="submission" date="2020-11" db="EMBL/GenBank/DDBJ databases">
        <authorList>
            <consortium name="DOE Joint Genome Institute"/>
            <person name="Ahrendt S."/>
            <person name="Riley R."/>
            <person name="Andreopoulos W."/>
            <person name="Labutti K."/>
            <person name="Pangilinan J."/>
            <person name="Ruiz-Duenas F.J."/>
            <person name="Barrasa J.M."/>
            <person name="Sanchez-Garcia M."/>
            <person name="Camarero S."/>
            <person name="Miyauchi S."/>
            <person name="Serrano A."/>
            <person name="Linde D."/>
            <person name="Babiker R."/>
            <person name="Drula E."/>
            <person name="Ayuso-Fernandez I."/>
            <person name="Pacheco R."/>
            <person name="Padilla G."/>
            <person name="Ferreira P."/>
            <person name="Barriuso J."/>
            <person name="Kellner H."/>
            <person name="Castanera R."/>
            <person name="Alfaro M."/>
            <person name="Ramirez L."/>
            <person name="Pisabarro A.G."/>
            <person name="Kuo A."/>
            <person name="Tritt A."/>
            <person name="Lipzen A."/>
            <person name="He G."/>
            <person name="Yan M."/>
            <person name="Ng V."/>
            <person name="Cullen D."/>
            <person name="Martin F."/>
            <person name="Rosso M.-N."/>
            <person name="Henrissat B."/>
            <person name="Hibbett D."/>
            <person name="Martinez A.T."/>
            <person name="Grigoriev I.V."/>
        </authorList>
    </citation>
    <scope>NUCLEOTIDE SEQUENCE</scope>
    <source>
        <strain evidence="1">CIRM-BRFM 674</strain>
    </source>
</reference>
<gene>
    <name evidence="1" type="ORF">BDN70DRAFT_236371</name>
</gene>
<proteinExistence type="predicted"/>